<feature type="compositionally biased region" description="Acidic residues" evidence="1">
    <location>
        <begin position="374"/>
        <end position="388"/>
    </location>
</feature>
<organism evidence="2 3">
    <name type="scientific">Periplaneta americana</name>
    <name type="common">American cockroach</name>
    <name type="synonym">Blatta americana</name>
    <dbReference type="NCBI Taxonomy" id="6978"/>
    <lineage>
        <taxon>Eukaryota</taxon>
        <taxon>Metazoa</taxon>
        <taxon>Ecdysozoa</taxon>
        <taxon>Arthropoda</taxon>
        <taxon>Hexapoda</taxon>
        <taxon>Insecta</taxon>
        <taxon>Pterygota</taxon>
        <taxon>Neoptera</taxon>
        <taxon>Polyneoptera</taxon>
        <taxon>Dictyoptera</taxon>
        <taxon>Blattodea</taxon>
        <taxon>Blattoidea</taxon>
        <taxon>Blattidae</taxon>
        <taxon>Blattinae</taxon>
        <taxon>Periplaneta</taxon>
    </lineage>
</organism>
<feature type="region of interest" description="Disordered" evidence="1">
    <location>
        <begin position="283"/>
        <end position="308"/>
    </location>
</feature>
<dbReference type="InterPro" id="IPR052709">
    <property type="entry name" value="Transposase-MT_Hybrid"/>
</dbReference>
<name>A0ABQ8TKT8_PERAM</name>
<dbReference type="PANTHER" id="PTHR46060:SF1">
    <property type="entry name" value="MARINER MOS1 TRANSPOSASE-LIKE PROTEIN"/>
    <property type="match status" value="1"/>
</dbReference>
<feature type="region of interest" description="Disordered" evidence="1">
    <location>
        <begin position="143"/>
        <end position="170"/>
    </location>
</feature>
<accession>A0ABQ8TKT8</accession>
<keyword evidence="3" id="KW-1185">Reference proteome</keyword>
<proteinExistence type="predicted"/>
<dbReference type="InterPro" id="IPR036397">
    <property type="entry name" value="RNaseH_sf"/>
</dbReference>
<comment type="caution">
    <text evidence="2">The sequence shown here is derived from an EMBL/GenBank/DDBJ whole genome shotgun (WGS) entry which is preliminary data.</text>
</comment>
<gene>
    <name evidence="2" type="ORF">ANN_09226</name>
</gene>
<evidence type="ECO:0000313" key="3">
    <source>
        <dbReference type="Proteomes" id="UP001148838"/>
    </source>
</evidence>
<dbReference type="EMBL" id="JAJSOF020000005">
    <property type="protein sequence ID" value="KAJ4447223.1"/>
    <property type="molecule type" value="Genomic_DNA"/>
</dbReference>
<evidence type="ECO:0000313" key="2">
    <source>
        <dbReference type="EMBL" id="KAJ4447223.1"/>
    </source>
</evidence>
<dbReference type="Proteomes" id="UP001148838">
    <property type="component" value="Unassembled WGS sequence"/>
</dbReference>
<protein>
    <submittedName>
        <fullName evidence="2">Uncharacterized protein</fullName>
    </submittedName>
</protein>
<reference evidence="2 3" key="1">
    <citation type="journal article" date="2022" name="Allergy">
        <title>Genome assembly and annotation of Periplaneta americana reveal a comprehensive cockroach allergen profile.</title>
        <authorList>
            <person name="Wang L."/>
            <person name="Xiong Q."/>
            <person name="Saelim N."/>
            <person name="Wang L."/>
            <person name="Nong W."/>
            <person name="Wan A.T."/>
            <person name="Shi M."/>
            <person name="Liu X."/>
            <person name="Cao Q."/>
            <person name="Hui J.H.L."/>
            <person name="Sookrung N."/>
            <person name="Leung T.F."/>
            <person name="Tungtrongchitr A."/>
            <person name="Tsui S.K.W."/>
        </authorList>
    </citation>
    <scope>NUCLEOTIDE SEQUENCE [LARGE SCALE GENOMIC DNA]</scope>
    <source>
        <strain evidence="2">PWHHKU_190912</strain>
    </source>
</reference>
<dbReference type="PANTHER" id="PTHR46060">
    <property type="entry name" value="MARINER MOS1 TRANSPOSASE-LIKE PROTEIN"/>
    <property type="match status" value="1"/>
</dbReference>
<feature type="region of interest" description="Disordered" evidence="1">
    <location>
        <begin position="372"/>
        <end position="392"/>
    </location>
</feature>
<feature type="region of interest" description="Disordered" evidence="1">
    <location>
        <begin position="75"/>
        <end position="94"/>
    </location>
</feature>
<evidence type="ECO:0000256" key="1">
    <source>
        <dbReference type="SAM" id="MobiDB-lite"/>
    </source>
</evidence>
<dbReference type="Pfam" id="PF01359">
    <property type="entry name" value="Transposase_1"/>
    <property type="match status" value="1"/>
</dbReference>
<dbReference type="InterPro" id="IPR001888">
    <property type="entry name" value="Transposase_1"/>
</dbReference>
<sequence>MDLREVGYDDRDWINLAQDRDRWLAYLTEKQKTNRMAASLGHSQRYHEEEYAFLSCIVTGDESWCYHFEPESKRQSQQWKHMDSPPPKKSKAMHTSSGKVMLTFFFDSRGPLLVEFLEHGATINAQRYEVKRAQEVMMFGNQQNRPSTENKLYPSAHKRASNKQEKDEELPTALPIAISSTSKTWENGNKLAHHEQHGNGGKTNARGNINYPGGQRAQYRQELGNGDMADQQEDHGRGKTVSQYEKGYQYGVGKAALDKHVENALLKSELYGDPGSVNQYRYYGGSSERKRNQHLSYPPPSKRSYQPEMPFVLPTDDLTSSRSRLKRDLGLDPEDVLTVLSLWEAEHRAKAESNPGLDPSWFTYYGLDTAEPFRDDEDEGEEDEEDTSPIDGKFTFFTVTGLHMHILRVSWRLASKLSTASSAIFFRDVPEEDGRASRRKLGS</sequence>
<dbReference type="Gene3D" id="3.30.420.10">
    <property type="entry name" value="Ribonuclease H-like superfamily/Ribonuclease H"/>
    <property type="match status" value="1"/>
</dbReference>